<sequence length="66" mass="7391">MAAEAENDGELKAHVLSSSSEVLAVLLLVKPPTVHHRMILPDTISLRNLFGEFPWETVQLDVQCRH</sequence>
<reference evidence="1 2" key="1">
    <citation type="journal article" date="2023" name="Science">
        <title>Complex scaffold remodeling in plant triterpene biosynthesis.</title>
        <authorList>
            <person name="De La Pena R."/>
            <person name="Hodgson H."/>
            <person name="Liu J.C."/>
            <person name="Stephenson M.J."/>
            <person name="Martin A.C."/>
            <person name="Owen C."/>
            <person name="Harkess A."/>
            <person name="Leebens-Mack J."/>
            <person name="Jimenez L.E."/>
            <person name="Osbourn A."/>
            <person name="Sattely E.S."/>
        </authorList>
    </citation>
    <scope>NUCLEOTIDE SEQUENCE [LARGE SCALE GENOMIC DNA]</scope>
    <source>
        <strain evidence="2">cv. JPN11</strain>
        <tissue evidence="1">Leaf</tissue>
    </source>
</reference>
<proteinExistence type="predicted"/>
<organism evidence="1 2">
    <name type="scientific">Melia azedarach</name>
    <name type="common">Chinaberry tree</name>
    <dbReference type="NCBI Taxonomy" id="155640"/>
    <lineage>
        <taxon>Eukaryota</taxon>
        <taxon>Viridiplantae</taxon>
        <taxon>Streptophyta</taxon>
        <taxon>Embryophyta</taxon>
        <taxon>Tracheophyta</taxon>
        <taxon>Spermatophyta</taxon>
        <taxon>Magnoliopsida</taxon>
        <taxon>eudicotyledons</taxon>
        <taxon>Gunneridae</taxon>
        <taxon>Pentapetalae</taxon>
        <taxon>rosids</taxon>
        <taxon>malvids</taxon>
        <taxon>Sapindales</taxon>
        <taxon>Meliaceae</taxon>
        <taxon>Melia</taxon>
    </lineage>
</organism>
<gene>
    <name evidence="1" type="ORF">OWV82_005046</name>
</gene>
<accession>A0ACC1YTE4</accession>
<dbReference type="Proteomes" id="UP001164539">
    <property type="component" value="Chromosome 2"/>
</dbReference>
<evidence type="ECO:0000313" key="1">
    <source>
        <dbReference type="EMBL" id="KAJ4726314.1"/>
    </source>
</evidence>
<keyword evidence="2" id="KW-1185">Reference proteome</keyword>
<protein>
    <submittedName>
        <fullName evidence="1">Uncharacterized protein</fullName>
    </submittedName>
</protein>
<name>A0ACC1YTE4_MELAZ</name>
<comment type="caution">
    <text evidence="1">The sequence shown here is derived from an EMBL/GenBank/DDBJ whole genome shotgun (WGS) entry which is preliminary data.</text>
</comment>
<evidence type="ECO:0000313" key="2">
    <source>
        <dbReference type="Proteomes" id="UP001164539"/>
    </source>
</evidence>
<dbReference type="EMBL" id="CM051395">
    <property type="protein sequence ID" value="KAJ4726314.1"/>
    <property type="molecule type" value="Genomic_DNA"/>
</dbReference>